<dbReference type="PANTHER" id="PTHR37294:SF1">
    <property type="entry name" value="3'-5' EXORIBONUCLEASE YHAM"/>
    <property type="match status" value="1"/>
</dbReference>
<keyword evidence="2" id="KW-0540">Nuclease</keyword>
<dbReference type="InterPro" id="IPR006674">
    <property type="entry name" value="HD_domain"/>
</dbReference>
<dbReference type="AlphaFoldDB" id="A0A1Y6JXZ1"/>
<keyword evidence="1" id="KW-0378">Hydrolase</keyword>
<dbReference type="GO" id="GO:0031125">
    <property type="term" value="P:rRNA 3'-end processing"/>
    <property type="evidence" value="ECO:0007669"/>
    <property type="project" value="TreeGrafter"/>
</dbReference>
<organism evidence="4 5">
    <name type="scientific">Levilactobacillus zymae</name>
    <dbReference type="NCBI Taxonomy" id="267363"/>
    <lineage>
        <taxon>Bacteria</taxon>
        <taxon>Bacillati</taxon>
        <taxon>Bacillota</taxon>
        <taxon>Bacilli</taxon>
        <taxon>Lactobacillales</taxon>
        <taxon>Lactobacillaceae</taxon>
        <taxon>Levilactobacillus</taxon>
    </lineage>
</organism>
<dbReference type="CDD" id="cd00077">
    <property type="entry name" value="HDc"/>
    <property type="match status" value="1"/>
</dbReference>
<feature type="domain" description="HD" evidence="3">
    <location>
        <begin position="165"/>
        <end position="282"/>
    </location>
</feature>
<dbReference type="GO" id="GO:0004527">
    <property type="term" value="F:exonuclease activity"/>
    <property type="evidence" value="ECO:0007669"/>
    <property type="project" value="UniProtKB-KW"/>
</dbReference>
<dbReference type="Gene3D" id="1.10.3210.10">
    <property type="entry name" value="Hypothetical protein af1432"/>
    <property type="match status" value="1"/>
</dbReference>
<accession>A0A1Y6JXZ1</accession>
<dbReference type="EMBL" id="LT854705">
    <property type="protein sequence ID" value="SMS13972.1"/>
    <property type="molecule type" value="Genomic_DNA"/>
</dbReference>
<gene>
    <name evidence="4" type="ORF">LZ3411_0922</name>
</gene>
<dbReference type="InterPro" id="IPR050798">
    <property type="entry name" value="YhaM_exoribonuc/phosphodiest"/>
</dbReference>
<dbReference type="CDD" id="cd04492">
    <property type="entry name" value="YhaM_OBF_like"/>
    <property type="match status" value="1"/>
</dbReference>
<name>A0A1Y6JXZ1_9LACO</name>
<proteinExistence type="predicted"/>
<sequence length="328" mass="36924">MTTKKQLLDYAVDDAVDLYVLLKSADVRTAKNGKPYIAMVFEDRSGEISGKYWDASPSDIENFVAGRVVHLQGRREKYQTHPQIKIFHLQVAPSETGLTAGDFIERAPMTREAMEDYINQTIFEIEQPTWQRLVRKLLTQYRDQFFTYPAAKSNHHAFQGGLAFHTISILKLAHHVVDQYPDLNRSLLYAGVILHDLGKTIELSGPKATTYTLAGNLVGHIVLLDGELVRACDPLKLDPQAEDVLLLRHMVLSHHGLLEYGSPVRPALREAEVLHQLDELDASIMMLDTVVDHTAPGEFSERVFALDGRRFYRPTQPQAPSQAPDAES</sequence>
<dbReference type="PANTHER" id="PTHR37294">
    <property type="entry name" value="3'-5' EXORIBONUCLEASE YHAM"/>
    <property type="match status" value="1"/>
</dbReference>
<dbReference type="RefSeq" id="WP_087741820.1">
    <property type="nucleotide sequence ID" value="NZ_JBPWQU010000021.1"/>
</dbReference>
<evidence type="ECO:0000256" key="1">
    <source>
        <dbReference type="ARBA" id="ARBA00022801"/>
    </source>
</evidence>
<dbReference type="Proteomes" id="UP000195412">
    <property type="component" value="Chromosome I"/>
</dbReference>
<dbReference type="InterPro" id="IPR003607">
    <property type="entry name" value="HD/PDEase_dom"/>
</dbReference>
<protein>
    <submittedName>
        <fullName evidence="4">3'-&gt;5' exoribonuclease Bsu YhaM</fullName>
    </submittedName>
</protein>
<evidence type="ECO:0000313" key="4">
    <source>
        <dbReference type="EMBL" id="SMS13972.1"/>
    </source>
</evidence>
<evidence type="ECO:0000259" key="3">
    <source>
        <dbReference type="Pfam" id="PF01966"/>
    </source>
</evidence>
<reference evidence="5" key="1">
    <citation type="submission" date="2017-05" db="EMBL/GenBank/DDBJ databases">
        <authorList>
            <person name="Papadimitriou K."/>
        </authorList>
    </citation>
    <scope>NUCLEOTIDE SEQUENCE [LARGE SCALE GENOMIC DNA]</scope>
    <source>
        <strain evidence="5">ACA-DC 3411</strain>
    </source>
</reference>
<dbReference type="SUPFAM" id="SSF109604">
    <property type="entry name" value="HD-domain/PDEase-like"/>
    <property type="match status" value="1"/>
</dbReference>
<evidence type="ECO:0000256" key="2">
    <source>
        <dbReference type="ARBA" id="ARBA00022839"/>
    </source>
</evidence>
<dbReference type="Pfam" id="PF01966">
    <property type="entry name" value="HD"/>
    <property type="match status" value="1"/>
</dbReference>
<evidence type="ECO:0000313" key="5">
    <source>
        <dbReference type="Proteomes" id="UP000195412"/>
    </source>
</evidence>
<dbReference type="KEGG" id="lzy:LZ3411_0922"/>
<keyword evidence="2" id="KW-0269">Exonuclease</keyword>
<dbReference type="FunFam" id="1.10.3210.10:FF:000008">
    <property type="entry name" value="3'-5' exoribonuclease YhaM"/>
    <property type="match status" value="1"/>
</dbReference>